<dbReference type="OrthoDB" id="9797341at2"/>
<dbReference type="InterPro" id="IPR001789">
    <property type="entry name" value="Sig_transdc_resp-reg_receiver"/>
</dbReference>
<dbReference type="AlphaFoldDB" id="A0A1H7UUE4"/>
<dbReference type="RefSeq" id="WP_093327809.1">
    <property type="nucleotide sequence ID" value="NZ_FOAF01000006.1"/>
</dbReference>
<gene>
    <name evidence="4" type="ORF">SAMN05661044_03951</name>
</gene>
<dbReference type="InterPro" id="IPR050595">
    <property type="entry name" value="Bact_response_regulator"/>
</dbReference>
<sequence>MRANQNNHLIYIAIADDDKFQRFILNSLIRKDSRFKLLFDATDGQDFVGKLKLCTTLPDVCIIDLKMPNMGGIETTACIKKYNAMIKVIGYTSSDDFHDISLMKENGAEDVVAKSSVYSLLDYIMEAYMIT</sequence>
<evidence type="ECO:0000256" key="1">
    <source>
        <dbReference type="ARBA" id="ARBA00022553"/>
    </source>
</evidence>
<dbReference type="GO" id="GO:0000160">
    <property type="term" value="P:phosphorelay signal transduction system"/>
    <property type="evidence" value="ECO:0007669"/>
    <property type="project" value="InterPro"/>
</dbReference>
<dbReference type="SUPFAM" id="SSF52172">
    <property type="entry name" value="CheY-like"/>
    <property type="match status" value="1"/>
</dbReference>
<dbReference type="Pfam" id="PF00072">
    <property type="entry name" value="Response_reg"/>
    <property type="match status" value="1"/>
</dbReference>
<dbReference type="STRING" id="407022.SAMN05661044_03951"/>
<dbReference type="PROSITE" id="PS50110">
    <property type="entry name" value="RESPONSE_REGULATORY"/>
    <property type="match status" value="1"/>
</dbReference>
<dbReference type="PANTHER" id="PTHR44591:SF3">
    <property type="entry name" value="RESPONSE REGULATORY DOMAIN-CONTAINING PROTEIN"/>
    <property type="match status" value="1"/>
</dbReference>
<evidence type="ECO:0000313" key="5">
    <source>
        <dbReference type="Proteomes" id="UP000199421"/>
    </source>
</evidence>
<dbReference type="PANTHER" id="PTHR44591">
    <property type="entry name" value="STRESS RESPONSE REGULATOR PROTEIN 1"/>
    <property type="match status" value="1"/>
</dbReference>
<dbReference type="EMBL" id="FOAF01000006">
    <property type="protein sequence ID" value="SEM00581.1"/>
    <property type="molecule type" value="Genomic_DNA"/>
</dbReference>
<protein>
    <submittedName>
        <fullName evidence="4">Response regulator receiver domain-containing protein</fullName>
    </submittedName>
</protein>
<dbReference type="Gene3D" id="3.40.50.2300">
    <property type="match status" value="1"/>
</dbReference>
<dbReference type="SMART" id="SM00448">
    <property type="entry name" value="REC"/>
    <property type="match status" value="1"/>
</dbReference>
<keyword evidence="1 2" id="KW-0597">Phosphoprotein</keyword>
<reference evidence="5" key="1">
    <citation type="submission" date="2016-10" db="EMBL/GenBank/DDBJ databases">
        <authorList>
            <person name="Varghese N."/>
            <person name="Submissions S."/>
        </authorList>
    </citation>
    <scope>NUCLEOTIDE SEQUENCE [LARGE SCALE GENOMIC DNA]</scope>
    <source>
        <strain evidence="5">DSM 18733</strain>
    </source>
</reference>
<feature type="modified residue" description="4-aspartylphosphate" evidence="2">
    <location>
        <position position="64"/>
    </location>
</feature>
<proteinExistence type="predicted"/>
<dbReference type="Proteomes" id="UP000199421">
    <property type="component" value="Unassembled WGS sequence"/>
</dbReference>
<organism evidence="4 5">
    <name type="scientific">Olivibacter domesticus</name>
    <name type="common">Pseudosphingobacterium domesticum</name>
    <dbReference type="NCBI Taxonomy" id="407022"/>
    <lineage>
        <taxon>Bacteria</taxon>
        <taxon>Pseudomonadati</taxon>
        <taxon>Bacteroidota</taxon>
        <taxon>Sphingobacteriia</taxon>
        <taxon>Sphingobacteriales</taxon>
        <taxon>Sphingobacteriaceae</taxon>
        <taxon>Olivibacter</taxon>
    </lineage>
</organism>
<evidence type="ECO:0000259" key="3">
    <source>
        <dbReference type="PROSITE" id="PS50110"/>
    </source>
</evidence>
<keyword evidence="5" id="KW-1185">Reference proteome</keyword>
<accession>A0A1H7UUE4</accession>
<name>A0A1H7UUE4_OLID1</name>
<evidence type="ECO:0000313" key="4">
    <source>
        <dbReference type="EMBL" id="SEM00581.1"/>
    </source>
</evidence>
<evidence type="ECO:0000256" key="2">
    <source>
        <dbReference type="PROSITE-ProRule" id="PRU00169"/>
    </source>
</evidence>
<feature type="domain" description="Response regulatory" evidence="3">
    <location>
        <begin position="11"/>
        <end position="129"/>
    </location>
</feature>
<dbReference type="InterPro" id="IPR011006">
    <property type="entry name" value="CheY-like_superfamily"/>
</dbReference>